<dbReference type="PANTHER" id="PTHR30265">
    <property type="entry name" value="RHO-INTERACTING TRANSCRIPTION TERMINATION FACTOR NUSG"/>
    <property type="match status" value="1"/>
</dbReference>
<dbReference type="RefSeq" id="WP_128813251.1">
    <property type="nucleotide sequence ID" value="NZ_CP032094.1"/>
</dbReference>
<keyword evidence="7" id="KW-1185">Reference proteome</keyword>
<evidence type="ECO:0000256" key="4">
    <source>
        <dbReference type="HAMAP-Rule" id="MF_00951"/>
    </source>
</evidence>
<keyword evidence="2 4" id="KW-0805">Transcription regulation</keyword>
<dbReference type="Proteomes" id="UP000262832">
    <property type="component" value="Chromosome II"/>
</dbReference>
<name>A0ABM6YZZ7_9VIBR</name>
<dbReference type="InterPro" id="IPR010215">
    <property type="entry name" value="Transcription_antiterm_RfaH"/>
</dbReference>
<keyword evidence="4" id="KW-0238">DNA-binding</keyword>
<dbReference type="InterPro" id="IPR036735">
    <property type="entry name" value="NGN_dom_sf"/>
</dbReference>
<protein>
    <recommendedName>
        <fullName evidence="4">Transcription antitermination protein RfaH</fullName>
    </recommendedName>
</protein>
<keyword evidence="1 4" id="KW-0889">Transcription antitermination</keyword>
<dbReference type="NCBIfam" id="NF006534">
    <property type="entry name" value="PRK09014.1"/>
    <property type="match status" value="1"/>
</dbReference>
<evidence type="ECO:0000256" key="1">
    <source>
        <dbReference type="ARBA" id="ARBA00022814"/>
    </source>
</evidence>
<dbReference type="InterPro" id="IPR043425">
    <property type="entry name" value="NusG-like"/>
</dbReference>
<dbReference type="PANTHER" id="PTHR30265:SF7">
    <property type="entry name" value="TRANSCRIPTION ANTITERMINATION PROTEIN RFAH"/>
    <property type="match status" value="1"/>
</dbReference>
<dbReference type="SUPFAM" id="SSF82679">
    <property type="entry name" value="N-utilization substance G protein NusG, N-terminal domain"/>
    <property type="match status" value="1"/>
</dbReference>
<evidence type="ECO:0000256" key="3">
    <source>
        <dbReference type="ARBA" id="ARBA00023163"/>
    </source>
</evidence>
<sequence length="163" mass="18972">MKSWYLLYCKRNEQNRAFQHLTNQNLECFYPTIKVEKVIRSKLQHIEEPMFPSYMFVNFDYLQGPSFTSIRSTRGVVDFVRVGAQPKEVPSSLIDEMRSLDMSNVGRSSLPSKGDRIYVKSGKFADVEAIFQEWDGEKRSIMLVKMLSQYIPVSIDNHDLAFN</sequence>
<dbReference type="NCBIfam" id="TIGR01955">
    <property type="entry name" value="RfaH"/>
    <property type="match status" value="1"/>
</dbReference>
<dbReference type="InterPro" id="IPR008991">
    <property type="entry name" value="Translation_prot_SH3-like_sf"/>
</dbReference>
<reference evidence="6 7" key="1">
    <citation type="submission" date="2018-08" db="EMBL/GenBank/DDBJ databases">
        <title>Genomic taxonomy of the Vibrionaceae family.</title>
        <authorList>
            <person name="Gomez-Gil B."/>
            <person name="Tanaka M."/>
            <person name="Sawabe T."/>
            <person name="Enciso-Ibarra K."/>
        </authorList>
    </citation>
    <scope>NUCLEOTIDE SEQUENCE [LARGE SCALE GENOMIC DNA]</scope>
    <source>
        <strain evidence="6 7">CAIM 1831</strain>
    </source>
</reference>
<comment type="function">
    <text evidence="4">Enhances distal genes transcription elongation in a specialized subset of operons that encode extracytoplasmic components.</text>
</comment>
<evidence type="ECO:0000313" key="6">
    <source>
        <dbReference type="EMBL" id="AXY03362.1"/>
    </source>
</evidence>
<gene>
    <name evidence="4 6" type="primary">rfaH</name>
    <name evidence="6" type="ORF">D1115_21070</name>
</gene>
<dbReference type="CDD" id="cd09892">
    <property type="entry name" value="NGN_SP_RfaH"/>
    <property type="match status" value="1"/>
</dbReference>
<dbReference type="Gene3D" id="3.30.70.940">
    <property type="entry name" value="NusG, N-terminal domain"/>
    <property type="match status" value="1"/>
</dbReference>
<keyword evidence="3 4" id="KW-0804">Transcription</keyword>
<organism evidence="6 7">
    <name type="scientific">Vibrio alfacsensis</name>
    <dbReference type="NCBI Taxonomy" id="1074311"/>
    <lineage>
        <taxon>Bacteria</taxon>
        <taxon>Pseudomonadati</taxon>
        <taxon>Pseudomonadota</taxon>
        <taxon>Gammaproteobacteria</taxon>
        <taxon>Vibrionales</taxon>
        <taxon>Vibrionaceae</taxon>
        <taxon>Vibrio</taxon>
    </lineage>
</organism>
<dbReference type="EMBL" id="CP032094">
    <property type="protein sequence ID" value="AXY03362.1"/>
    <property type="molecule type" value="Genomic_DNA"/>
</dbReference>
<evidence type="ECO:0000256" key="2">
    <source>
        <dbReference type="ARBA" id="ARBA00023015"/>
    </source>
</evidence>
<accession>A0ABM6YZZ7</accession>
<proteinExistence type="inferred from homology"/>
<dbReference type="Pfam" id="PF02357">
    <property type="entry name" value="NusG"/>
    <property type="match status" value="1"/>
</dbReference>
<dbReference type="HAMAP" id="MF_00951">
    <property type="entry name" value="RfaH"/>
    <property type="match status" value="1"/>
</dbReference>
<evidence type="ECO:0000313" key="7">
    <source>
        <dbReference type="Proteomes" id="UP000262832"/>
    </source>
</evidence>
<evidence type="ECO:0000259" key="5">
    <source>
        <dbReference type="SMART" id="SM00738"/>
    </source>
</evidence>
<dbReference type="SUPFAM" id="SSF50104">
    <property type="entry name" value="Translation proteins SH3-like domain"/>
    <property type="match status" value="1"/>
</dbReference>
<dbReference type="InterPro" id="IPR006645">
    <property type="entry name" value="NGN-like_dom"/>
</dbReference>
<dbReference type="SMART" id="SM00738">
    <property type="entry name" value="NGN"/>
    <property type="match status" value="1"/>
</dbReference>
<comment type="similarity">
    <text evidence="4">Belongs to the RfaH family.</text>
</comment>
<comment type="subunit">
    <text evidence="4">Interacts with both the nontemplate DNA and the RNA polymerase (RNAP).</text>
</comment>
<feature type="domain" description="NusG-like N-terminal" evidence="5">
    <location>
        <begin position="1"/>
        <end position="101"/>
    </location>
</feature>